<dbReference type="EMBL" id="APVH01000013">
    <property type="protein sequence ID" value="EPX83928.1"/>
    <property type="molecule type" value="Genomic_DNA"/>
</dbReference>
<name>S9QWD4_9RHOB</name>
<dbReference type="Proteomes" id="UP000015347">
    <property type="component" value="Unassembled WGS sequence"/>
</dbReference>
<comment type="caution">
    <text evidence="1">The sequence shown here is derived from an EMBL/GenBank/DDBJ whole genome shotgun (WGS) entry which is preliminary data.</text>
</comment>
<evidence type="ECO:0000313" key="2">
    <source>
        <dbReference type="Proteomes" id="UP000015347"/>
    </source>
</evidence>
<keyword evidence="2" id="KW-1185">Reference proteome</keyword>
<protein>
    <submittedName>
        <fullName evidence="1">Uncharacterized protein</fullName>
    </submittedName>
</protein>
<dbReference type="HOGENOM" id="CLU_2452862_0_0_5"/>
<gene>
    <name evidence="1" type="ORF">Salmuc_01703</name>
</gene>
<reference evidence="2" key="1">
    <citation type="journal article" date="2014" name="Stand. Genomic Sci.">
        <title>Genome sequence of the exopolysaccharide-producing Salipiger mucosus type strain (DSM 16094(T)), a moderately halophilic member of the Roseobacter clade.</title>
        <authorList>
            <person name="Riedel T."/>
            <person name="Spring S."/>
            <person name="Fiebig A."/>
            <person name="Petersen J."/>
            <person name="Kyrpides N.C."/>
            <person name="Goker M."/>
            <person name="Klenk H.P."/>
        </authorList>
    </citation>
    <scope>NUCLEOTIDE SEQUENCE [LARGE SCALE GENOMIC DNA]</scope>
    <source>
        <strain evidence="2">DSM 16094</strain>
    </source>
</reference>
<dbReference type="RefSeq" id="WP_021119953.1">
    <property type="nucleotide sequence ID" value="NZ_KE557274.1"/>
</dbReference>
<proteinExistence type="predicted"/>
<evidence type="ECO:0000313" key="1">
    <source>
        <dbReference type="EMBL" id="EPX83928.1"/>
    </source>
</evidence>
<accession>S9QWD4</accession>
<dbReference type="AlphaFoldDB" id="S9QWD4"/>
<sequence length="89" mass="9604">MTYDQKSVSIEILKMLKMHDGPTDASDPENALEDPVIVGDAGSTFPPAERSNQIYKGVEVSYHGGQWHALGTKFSSLGRAKTAIARRAG</sequence>
<organism evidence="1 2">
    <name type="scientific">Salipiger mucosus DSM 16094</name>
    <dbReference type="NCBI Taxonomy" id="1123237"/>
    <lineage>
        <taxon>Bacteria</taxon>
        <taxon>Pseudomonadati</taxon>
        <taxon>Pseudomonadota</taxon>
        <taxon>Alphaproteobacteria</taxon>
        <taxon>Rhodobacterales</taxon>
        <taxon>Roseobacteraceae</taxon>
        <taxon>Salipiger</taxon>
    </lineage>
</organism>